<evidence type="ECO:0000256" key="2">
    <source>
        <dbReference type="SAM" id="Phobius"/>
    </source>
</evidence>
<keyword evidence="2" id="KW-1133">Transmembrane helix</keyword>
<sequence length="393" mass="43375">MMSAAPNVKDGLKFEIEVTKGPHIGLRLSFTKGSATIGRGPENDIVLSSDPRVSRQHAEIKQRGSDFLVVNLSGKNFILLDGESVQSEVLRKDSVIQIGDTEIRFIADLPEVVSTPVAPAPSPLTPAARPSSPFTPVTPAPVFTPKPQMPSTPQAQGVHIPAFQQSMPPSMPQAGGLPGMPHNNGGMNYGGYQAPHAGPAMGGAVGSGGGLLQNPKVRFYGIIAIVGLVGWFFLSGSKNKNAKDPNAIRTSAISLQDVAEAEKRTQELATLKKDKYDSVQYRRAQENFVRGFRDFQQGQYARAREAFQVVLNLDPDNELAKRYFHLSKIKFDELVKFNMIQGNRYREKRNWRMCQSNYSNVMTMLQNRKDDPSFKEAKQYYEECSLNVEAGRF</sequence>
<dbReference type="RefSeq" id="WP_277578542.1">
    <property type="nucleotide sequence ID" value="NZ_JANRMI010000003.1"/>
</dbReference>
<dbReference type="InterPro" id="IPR008984">
    <property type="entry name" value="SMAD_FHA_dom_sf"/>
</dbReference>
<evidence type="ECO:0000313" key="5">
    <source>
        <dbReference type="Proteomes" id="UP001152321"/>
    </source>
</evidence>
<reference evidence="4" key="1">
    <citation type="submission" date="2022-08" db="EMBL/GenBank/DDBJ databases">
        <title>Novel Bdellovibrio Species Isolated from Svalbard: Designation Bdellovibrio svalbardensis.</title>
        <authorList>
            <person name="Mitchell R.J."/>
            <person name="Choi S.Y."/>
        </authorList>
    </citation>
    <scope>NUCLEOTIDE SEQUENCE</scope>
    <source>
        <strain evidence="4">PAP01</strain>
    </source>
</reference>
<feature type="repeat" description="TPR" evidence="1">
    <location>
        <begin position="284"/>
        <end position="317"/>
    </location>
</feature>
<dbReference type="InterPro" id="IPR000253">
    <property type="entry name" value="FHA_dom"/>
</dbReference>
<keyword evidence="2" id="KW-0812">Transmembrane</keyword>
<dbReference type="EMBL" id="JANRMI010000003">
    <property type="protein sequence ID" value="MDG0817066.1"/>
    <property type="molecule type" value="Genomic_DNA"/>
</dbReference>
<dbReference type="Pfam" id="PF00498">
    <property type="entry name" value="FHA"/>
    <property type="match status" value="1"/>
</dbReference>
<dbReference type="PROSITE" id="PS50006">
    <property type="entry name" value="FHA_DOMAIN"/>
    <property type="match status" value="1"/>
</dbReference>
<dbReference type="Gene3D" id="2.60.200.20">
    <property type="match status" value="1"/>
</dbReference>
<keyword evidence="1" id="KW-0802">TPR repeat</keyword>
<dbReference type="Gene3D" id="1.25.40.10">
    <property type="entry name" value="Tetratricopeptide repeat domain"/>
    <property type="match status" value="1"/>
</dbReference>
<dbReference type="CDD" id="cd00060">
    <property type="entry name" value="FHA"/>
    <property type="match status" value="1"/>
</dbReference>
<organism evidence="4 5">
    <name type="scientific">Bdellovibrio svalbardensis</name>
    <dbReference type="NCBI Taxonomy" id="2972972"/>
    <lineage>
        <taxon>Bacteria</taxon>
        <taxon>Pseudomonadati</taxon>
        <taxon>Bdellovibrionota</taxon>
        <taxon>Bdellovibrionia</taxon>
        <taxon>Bdellovibrionales</taxon>
        <taxon>Pseudobdellovibrionaceae</taxon>
        <taxon>Bdellovibrio</taxon>
    </lineage>
</organism>
<name>A0ABT6DMM3_9BACT</name>
<gene>
    <name evidence="4" type="ORF">NWE73_11860</name>
</gene>
<dbReference type="SMART" id="SM00240">
    <property type="entry name" value="FHA"/>
    <property type="match status" value="1"/>
</dbReference>
<dbReference type="InterPro" id="IPR011990">
    <property type="entry name" value="TPR-like_helical_dom_sf"/>
</dbReference>
<dbReference type="InterPro" id="IPR019734">
    <property type="entry name" value="TPR_rpt"/>
</dbReference>
<dbReference type="SUPFAM" id="SSF49879">
    <property type="entry name" value="SMAD/FHA domain"/>
    <property type="match status" value="1"/>
</dbReference>
<feature type="domain" description="FHA" evidence="3">
    <location>
        <begin position="35"/>
        <end position="85"/>
    </location>
</feature>
<evidence type="ECO:0000256" key="1">
    <source>
        <dbReference type="PROSITE-ProRule" id="PRU00339"/>
    </source>
</evidence>
<feature type="transmembrane region" description="Helical" evidence="2">
    <location>
        <begin position="217"/>
        <end position="234"/>
    </location>
</feature>
<keyword evidence="5" id="KW-1185">Reference proteome</keyword>
<keyword evidence="2" id="KW-0472">Membrane</keyword>
<proteinExistence type="predicted"/>
<comment type="caution">
    <text evidence="4">The sequence shown here is derived from an EMBL/GenBank/DDBJ whole genome shotgun (WGS) entry which is preliminary data.</text>
</comment>
<protein>
    <submittedName>
        <fullName evidence="4">FHA domain-containing protein</fullName>
    </submittedName>
</protein>
<dbReference type="PROSITE" id="PS50005">
    <property type="entry name" value="TPR"/>
    <property type="match status" value="1"/>
</dbReference>
<dbReference type="Proteomes" id="UP001152321">
    <property type="component" value="Unassembled WGS sequence"/>
</dbReference>
<evidence type="ECO:0000259" key="3">
    <source>
        <dbReference type="PROSITE" id="PS50006"/>
    </source>
</evidence>
<dbReference type="SUPFAM" id="SSF48452">
    <property type="entry name" value="TPR-like"/>
    <property type="match status" value="1"/>
</dbReference>
<accession>A0ABT6DMM3</accession>
<evidence type="ECO:0000313" key="4">
    <source>
        <dbReference type="EMBL" id="MDG0817066.1"/>
    </source>
</evidence>